<dbReference type="PANTHER" id="PTHR44675">
    <property type="entry name" value="PAK1 INTERACTING PROTEIN 1"/>
    <property type="match status" value="1"/>
</dbReference>
<protein>
    <submittedName>
        <fullName evidence="5">WD40-repeat-containing domain protein</fullName>
    </submittedName>
</protein>
<feature type="compositionally biased region" description="Acidic residues" evidence="4">
    <location>
        <begin position="452"/>
        <end position="501"/>
    </location>
</feature>
<dbReference type="PROSITE" id="PS50082">
    <property type="entry name" value="WD_REPEATS_2"/>
    <property type="match status" value="2"/>
</dbReference>
<accession>A0A1Y2FAA1</accession>
<dbReference type="OrthoDB" id="308449at2759"/>
<organism evidence="5 6">
    <name type="scientific">Leucosporidium creatinivorum</name>
    <dbReference type="NCBI Taxonomy" id="106004"/>
    <lineage>
        <taxon>Eukaryota</taxon>
        <taxon>Fungi</taxon>
        <taxon>Dikarya</taxon>
        <taxon>Basidiomycota</taxon>
        <taxon>Pucciniomycotina</taxon>
        <taxon>Microbotryomycetes</taxon>
        <taxon>Leucosporidiales</taxon>
        <taxon>Leucosporidium</taxon>
    </lineage>
</organism>
<evidence type="ECO:0000313" key="6">
    <source>
        <dbReference type="Proteomes" id="UP000193467"/>
    </source>
</evidence>
<reference evidence="5 6" key="1">
    <citation type="submission" date="2016-07" db="EMBL/GenBank/DDBJ databases">
        <title>Pervasive Adenine N6-methylation of Active Genes in Fungi.</title>
        <authorList>
            <consortium name="DOE Joint Genome Institute"/>
            <person name="Mondo S.J."/>
            <person name="Dannebaum R.O."/>
            <person name="Kuo R.C."/>
            <person name="Labutti K."/>
            <person name="Haridas S."/>
            <person name="Kuo A."/>
            <person name="Salamov A."/>
            <person name="Ahrendt S.R."/>
            <person name="Lipzen A."/>
            <person name="Sullivan W."/>
            <person name="Andreopoulos W.B."/>
            <person name="Clum A."/>
            <person name="Lindquist E."/>
            <person name="Daum C."/>
            <person name="Ramamoorthy G.K."/>
            <person name="Gryganskyi A."/>
            <person name="Culley D."/>
            <person name="Magnuson J.K."/>
            <person name="James T.Y."/>
            <person name="O'Malley M.A."/>
            <person name="Stajich J.E."/>
            <person name="Spatafora J.W."/>
            <person name="Visel A."/>
            <person name="Grigoriev I.V."/>
        </authorList>
    </citation>
    <scope>NUCLEOTIDE SEQUENCE [LARGE SCALE GENOMIC DNA]</scope>
    <source>
        <strain evidence="5 6">62-1032</strain>
    </source>
</reference>
<feature type="region of interest" description="Disordered" evidence="4">
    <location>
        <begin position="1"/>
        <end position="67"/>
    </location>
</feature>
<dbReference type="PROSITE" id="PS50294">
    <property type="entry name" value="WD_REPEATS_REGION"/>
    <property type="match status" value="1"/>
</dbReference>
<dbReference type="Gene3D" id="2.130.10.10">
    <property type="entry name" value="YVTN repeat-like/Quinoprotein amine dehydrogenase"/>
    <property type="match status" value="2"/>
</dbReference>
<feature type="repeat" description="WD" evidence="3">
    <location>
        <begin position="139"/>
        <end position="164"/>
    </location>
</feature>
<feature type="region of interest" description="Disordered" evidence="4">
    <location>
        <begin position="447"/>
        <end position="501"/>
    </location>
</feature>
<dbReference type="Proteomes" id="UP000193467">
    <property type="component" value="Unassembled WGS sequence"/>
</dbReference>
<dbReference type="SUPFAM" id="SSF50978">
    <property type="entry name" value="WD40 repeat-like"/>
    <property type="match status" value="1"/>
</dbReference>
<name>A0A1Y2FAA1_9BASI</name>
<dbReference type="PROSITE" id="PS00678">
    <property type="entry name" value="WD_REPEATS_1"/>
    <property type="match status" value="2"/>
</dbReference>
<dbReference type="Pfam" id="PF00400">
    <property type="entry name" value="WD40"/>
    <property type="match status" value="2"/>
</dbReference>
<proteinExistence type="predicted"/>
<evidence type="ECO:0000256" key="1">
    <source>
        <dbReference type="ARBA" id="ARBA00022574"/>
    </source>
</evidence>
<sequence>MAKRKATTGAAAPAPKASSSKPQGKRARFDGPPPAAPSTKKASAPAPKSKQAKQAAKIPKTVPTPPAPATFTVSAGSYERLLYGLSCNFEPVPSTSTGLPYTLAVTPVFSFPAHLSSLKSVAGSLLPSPGTGSERKVGGKYLVSGGTDEVVKVWDLRRRKEVGTLEGDTAGNITCLRFVAQRNMLLAASTESGITLYRVRDWVLLRSLKGHKGRVNSVDAHPDGRVALSVGQDKMLRMWDLVAGKAVATMKIGTEGDLVRWNTDGTKFAIICGSNLTVYGIDMTVLHSLQAPSRFHDVHFCYFPLDVTDPTQCEYLFVACEDGKTRVFDVTSPSTPVDDPSADPEALPTLEPIAQLSGHANRVKMLDLLEVALPGSTVEEPASTVVVTSVSSDGKINLYDLAILASKKTALPAGSTELIDIEPSASHDTEGTRLTCVNAVGMAAVKKGANVGEEEEDDEESDSEDDSEEDGEDIAFGSEDELEGEEESEAEEEEEEEGEEE</sequence>
<dbReference type="EMBL" id="MCGR01000025">
    <property type="protein sequence ID" value="ORY80266.1"/>
    <property type="molecule type" value="Genomic_DNA"/>
</dbReference>
<keyword evidence="6" id="KW-1185">Reference proteome</keyword>
<keyword evidence="1 3" id="KW-0853">WD repeat</keyword>
<dbReference type="InterPro" id="IPR019775">
    <property type="entry name" value="WD40_repeat_CS"/>
</dbReference>
<evidence type="ECO:0000256" key="3">
    <source>
        <dbReference type="PROSITE-ProRule" id="PRU00221"/>
    </source>
</evidence>
<dbReference type="InterPro" id="IPR036322">
    <property type="entry name" value="WD40_repeat_dom_sf"/>
</dbReference>
<gene>
    <name evidence="5" type="ORF">BCR35DRAFT_291378</name>
</gene>
<evidence type="ECO:0000313" key="5">
    <source>
        <dbReference type="EMBL" id="ORY80266.1"/>
    </source>
</evidence>
<dbReference type="InParanoid" id="A0A1Y2FAA1"/>
<feature type="compositionally biased region" description="Low complexity" evidence="4">
    <location>
        <begin position="7"/>
        <end position="22"/>
    </location>
</feature>
<keyword evidence="2" id="KW-0677">Repeat</keyword>
<dbReference type="STRING" id="106004.A0A1Y2FAA1"/>
<dbReference type="InterPro" id="IPR001680">
    <property type="entry name" value="WD40_rpt"/>
</dbReference>
<comment type="caution">
    <text evidence="5">The sequence shown here is derived from an EMBL/GenBank/DDBJ whole genome shotgun (WGS) entry which is preliminary data.</text>
</comment>
<dbReference type="InterPro" id="IPR051959">
    <property type="entry name" value="PAK1-Kinase_Regulator"/>
</dbReference>
<evidence type="ECO:0000256" key="4">
    <source>
        <dbReference type="SAM" id="MobiDB-lite"/>
    </source>
</evidence>
<feature type="repeat" description="WD" evidence="3">
    <location>
        <begin position="208"/>
        <end position="249"/>
    </location>
</feature>
<evidence type="ECO:0000256" key="2">
    <source>
        <dbReference type="ARBA" id="ARBA00022737"/>
    </source>
</evidence>
<dbReference type="AlphaFoldDB" id="A0A1Y2FAA1"/>
<dbReference type="PANTHER" id="PTHR44675:SF1">
    <property type="entry name" value="P21-ACTIVATED PROTEIN KINASE-INTERACTING PROTEIN 1"/>
    <property type="match status" value="1"/>
</dbReference>
<feature type="compositionally biased region" description="Low complexity" evidence="4">
    <location>
        <begin position="37"/>
        <end position="61"/>
    </location>
</feature>
<dbReference type="SMART" id="SM00320">
    <property type="entry name" value="WD40"/>
    <property type="match status" value="5"/>
</dbReference>
<dbReference type="InterPro" id="IPR015943">
    <property type="entry name" value="WD40/YVTN_repeat-like_dom_sf"/>
</dbReference>